<keyword evidence="1" id="KW-0472">Membrane</keyword>
<evidence type="ECO:0000313" key="3">
    <source>
        <dbReference type="Proteomes" id="UP000676776"/>
    </source>
</evidence>
<comment type="caution">
    <text evidence="2">The sequence shown here is derived from an EMBL/GenBank/DDBJ whole genome shotgun (WGS) entry which is preliminary data.</text>
</comment>
<proteinExistence type="predicted"/>
<keyword evidence="1" id="KW-1133">Transmembrane helix</keyword>
<dbReference type="Proteomes" id="UP000676776">
    <property type="component" value="Unassembled WGS sequence"/>
</dbReference>
<dbReference type="RefSeq" id="WP_208154898.1">
    <property type="nucleotide sequence ID" value="NZ_JAGEVF010000010.1"/>
</dbReference>
<evidence type="ECO:0000256" key="1">
    <source>
        <dbReference type="SAM" id="Phobius"/>
    </source>
</evidence>
<gene>
    <name evidence="2" type="ORF">J4050_12355</name>
</gene>
<sequence length="227" mass="25596">MSTLTNPHQHNTDVDGSDVNFSTETLKTNIALTPLKHGGSSFKTHVLIRVSDDIFSYKPSYGTAIFCWVFVSIGLSLLFFGVREILVGISEVKFPVLLLVGIGLIFTSVGAYMFYSFYKPIVFDKSKGLYRKGYNTKKRAENVFKSAQKIRLIEIIAFQIIGERVKGDKNTFNSFELNMVLKNGKRKNIVDHGNLKSIINDAQSLSEFLDVPIWHAKSKEISKTEMQ</sequence>
<name>A0ABS3T539_9FLAO</name>
<feature type="transmembrane region" description="Helical" evidence="1">
    <location>
        <begin position="61"/>
        <end position="82"/>
    </location>
</feature>
<protein>
    <submittedName>
        <fullName evidence="2">Uncharacterized protein</fullName>
    </submittedName>
</protein>
<organism evidence="2 3">
    <name type="scientific">Winogradskyella pelagia</name>
    <dbReference type="NCBI Taxonomy" id="2819984"/>
    <lineage>
        <taxon>Bacteria</taxon>
        <taxon>Pseudomonadati</taxon>
        <taxon>Bacteroidota</taxon>
        <taxon>Flavobacteriia</taxon>
        <taxon>Flavobacteriales</taxon>
        <taxon>Flavobacteriaceae</taxon>
        <taxon>Winogradskyella</taxon>
    </lineage>
</organism>
<keyword evidence="3" id="KW-1185">Reference proteome</keyword>
<evidence type="ECO:0000313" key="2">
    <source>
        <dbReference type="EMBL" id="MBO3117544.1"/>
    </source>
</evidence>
<keyword evidence="1" id="KW-0812">Transmembrane</keyword>
<reference evidence="2 3" key="1">
    <citation type="submission" date="2021-03" db="EMBL/GenBank/DDBJ databases">
        <title>Winogradskyella sp. nov., isolated from costal sediment.</title>
        <authorList>
            <person name="Gao C."/>
        </authorList>
    </citation>
    <scope>NUCLEOTIDE SEQUENCE [LARGE SCALE GENOMIC DNA]</scope>
    <source>
        <strain evidence="2 3">DF17</strain>
    </source>
</reference>
<feature type="transmembrane region" description="Helical" evidence="1">
    <location>
        <begin position="94"/>
        <end position="115"/>
    </location>
</feature>
<accession>A0ABS3T539</accession>
<dbReference type="EMBL" id="JAGEVF010000010">
    <property type="protein sequence ID" value="MBO3117544.1"/>
    <property type="molecule type" value="Genomic_DNA"/>
</dbReference>